<evidence type="ECO:0000256" key="1">
    <source>
        <dbReference type="SAM" id="Phobius"/>
    </source>
</evidence>
<reference evidence="3" key="1">
    <citation type="submission" date="2019-07" db="EMBL/GenBank/DDBJ databases">
        <title>Chitinimonas sp. nov., isolated from Ny-Alesund, arctica soil.</title>
        <authorList>
            <person name="Xu Q."/>
            <person name="Peng F."/>
        </authorList>
    </citation>
    <scope>NUCLEOTIDE SEQUENCE [LARGE SCALE GENOMIC DNA]</scope>
    <source>
        <strain evidence="3">R3-44</strain>
    </source>
</reference>
<dbReference type="Proteomes" id="UP000317550">
    <property type="component" value="Chromosome"/>
</dbReference>
<dbReference type="OrthoDB" id="9429633at2"/>
<keyword evidence="1" id="KW-1133">Transmembrane helix</keyword>
<dbReference type="InterPro" id="IPR058186">
    <property type="entry name" value="MIGRI"/>
</dbReference>
<accession>A0A516SF08</accession>
<name>A0A516SF08_9NEIS</name>
<keyword evidence="1" id="KW-0812">Transmembrane</keyword>
<dbReference type="KEGG" id="cari:FNU76_10430"/>
<protein>
    <submittedName>
        <fullName evidence="2">DUF202 domain-containing protein</fullName>
    </submittedName>
</protein>
<feature type="transmembrane region" description="Helical" evidence="1">
    <location>
        <begin position="6"/>
        <end position="23"/>
    </location>
</feature>
<dbReference type="NCBIfam" id="NF047648">
    <property type="entry name" value="MIGRI_fam"/>
    <property type="match status" value="1"/>
</dbReference>
<keyword evidence="3" id="KW-1185">Reference proteome</keyword>
<gene>
    <name evidence="2" type="ORF">FNU76_10430</name>
</gene>
<evidence type="ECO:0000313" key="3">
    <source>
        <dbReference type="Proteomes" id="UP000317550"/>
    </source>
</evidence>
<evidence type="ECO:0000313" key="2">
    <source>
        <dbReference type="EMBL" id="QDQ26746.1"/>
    </source>
</evidence>
<feature type="transmembrane region" description="Helical" evidence="1">
    <location>
        <begin position="35"/>
        <end position="55"/>
    </location>
</feature>
<keyword evidence="1" id="KW-0472">Membrane</keyword>
<sequence length="63" mass="7411">MLSRLGRVALLIALGLLLWNFFLKPQTRQRFRGHMEILAYALLASSVLMLIWHWWGMVSQRAE</sequence>
<dbReference type="RefSeq" id="WP_144278140.1">
    <property type="nucleotide sequence ID" value="NZ_CP041730.1"/>
</dbReference>
<proteinExistence type="predicted"/>
<dbReference type="AlphaFoldDB" id="A0A516SF08"/>
<organism evidence="2 3">
    <name type="scientific">Chitinimonas arctica</name>
    <dbReference type="NCBI Taxonomy" id="2594795"/>
    <lineage>
        <taxon>Bacteria</taxon>
        <taxon>Pseudomonadati</taxon>
        <taxon>Pseudomonadota</taxon>
        <taxon>Betaproteobacteria</taxon>
        <taxon>Neisseriales</taxon>
        <taxon>Chitinibacteraceae</taxon>
        <taxon>Chitinimonas</taxon>
    </lineage>
</organism>
<dbReference type="EMBL" id="CP041730">
    <property type="protein sequence ID" value="QDQ26746.1"/>
    <property type="molecule type" value="Genomic_DNA"/>
</dbReference>